<keyword evidence="3 5" id="KW-1133">Transmembrane helix</keyword>
<dbReference type="PANTHER" id="PTHR11814">
    <property type="entry name" value="SULFATE TRANSPORTER"/>
    <property type="match status" value="1"/>
</dbReference>
<dbReference type="GO" id="GO:0016020">
    <property type="term" value="C:membrane"/>
    <property type="evidence" value="ECO:0007669"/>
    <property type="project" value="UniProtKB-SubCell"/>
</dbReference>
<dbReference type="Proteomes" id="UP000694541">
    <property type="component" value="Unplaced"/>
</dbReference>
<reference evidence="7" key="1">
    <citation type="submission" date="2025-08" db="UniProtKB">
        <authorList>
            <consortium name="Ensembl"/>
        </authorList>
    </citation>
    <scope>IDENTIFICATION</scope>
</reference>
<evidence type="ECO:0000256" key="1">
    <source>
        <dbReference type="ARBA" id="ARBA00004141"/>
    </source>
</evidence>
<dbReference type="Ensembl" id="ENSANIT00000001696.1">
    <property type="protein sequence ID" value="ENSANIP00000001653.1"/>
    <property type="gene ID" value="ENSANIG00000001191.1"/>
</dbReference>
<organism evidence="7 8">
    <name type="scientific">Accipiter nisus</name>
    <name type="common">Eurasian sparrowhawk</name>
    <dbReference type="NCBI Taxonomy" id="211598"/>
    <lineage>
        <taxon>Eukaryota</taxon>
        <taxon>Metazoa</taxon>
        <taxon>Chordata</taxon>
        <taxon>Craniata</taxon>
        <taxon>Vertebrata</taxon>
        <taxon>Euteleostomi</taxon>
        <taxon>Archelosauria</taxon>
        <taxon>Archosauria</taxon>
        <taxon>Dinosauria</taxon>
        <taxon>Saurischia</taxon>
        <taxon>Theropoda</taxon>
        <taxon>Coelurosauria</taxon>
        <taxon>Aves</taxon>
        <taxon>Neognathae</taxon>
        <taxon>Neoaves</taxon>
        <taxon>Telluraves</taxon>
        <taxon>Accipitrimorphae</taxon>
        <taxon>Accipitriformes</taxon>
        <taxon>Accipitridae</taxon>
        <taxon>Accipitrinae</taxon>
        <taxon>Accipiter</taxon>
    </lineage>
</organism>
<comment type="subcellular location">
    <subcellularLocation>
        <location evidence="1">Membrane</location>
        <topology evidence="1">Multi-pass membrane protein</topology>
    </subcellularLocation>
</comment>
<evidence type="ECO:0000313" key="8">
    <source>
        <dbReference type="Proteomes" id="UP000694541"/>
    </source>
</evidence>
<dbReference type="Pfam" id="PF00916">
    <property type="entry name" value="Sulfate_transp"/>
    <property type="match status" value="1"/>
</dbReference>
<reference evidence="7" key="2">
    <citation type="submission" date="2025-09" db="UniProtKB">
        <authorList>
            <consortium name="Ensembl"/>
        </authorList>
    </citation>
    <scope>IDENTIFICATION</scope>
</reference>
<protein>
    <recommendedName>
        <fullName evidence="6">SLC26A/SulP transporter domain-containing protein</fullName>
    </recommendedName>
</protein>
<accession>A0A8B9M0L7</accession>
<dbReference type="InterPro" id="IPR011547">
    <property type="entry name" value="SLC26A/SulP_dom"/>
</dbReference>
<keyword evidence="4 5" id="KW-0472">Membrane</keyword>
<evidence type="ECO:0000313" key="7">
    <source>
        <dbReference type="Ensembl" id="ENSANIP00000001653.1"/>
    </source>
</evidence>
<evidence type="ECO:0000256" key="5">
    <source>
        <dbReference type="SAM" id="Phobius"/>
    </source>
</evidence>
<sequence length="221" mass="24724">MTGTKKKRSAVWRKIQAVRFEDIKVWCMRRLPILKWVPVYNWKENLIPDTVSGMMLAIQQVTQGLAFAVLSSVHPVFGLYGSFFPVIIYAIFGMGRHVATGTFALTSLISANAVERLVPSVNTNFTTNNNSGVLGLSEFEMQRIGVAAAVSFLGGIIQVGGKQILFPLFVFKRLPSFLVNIKMEQMFQHLTLQHLLGTWPPERNPDPCARCFGSLYLAEDE</sequence>
<dbReference type="GO" id="GO:0055085">
    <property type="term" value="P:transmembrane transport"/>
    <property type="evidence" value="ECO:0007669"/>
    <property type="project" value="InterPro"/>
</dbReference>
<evidence type="ECO:0000256" key="3">
    <source>
        <dbReference type="ARBA" id="ARBA00022989"/>
    </source>
</evidence>
<feature type="transmembrane region" description="Helical" evidence="5">
    <location>
        <begin position="64"/>
        <end position="92"/>
    </location>
</feature>
<feature type="domain" description="SLC26A/SulP transporter" evidence="6">
    <location>
        <begin position="48"/>
        <end position="159"/>
    </location>
</feature>
<evidence type="ECO:0000256" key="2">
    <source>
        <dbReference type="ARBA" id="ARBA00022692"/>
    </source>
</evidence>
<keyword evidence="2 5" id="KW-0812">Transmembrane</keyword>
<dbReference type="InterPro" id="IPR001902">
    <property type="entry name" value="SLC26A/SulP_fam"/>
</dbReference>
<evidence type="ECO:0000259" key="6">
    <source>
        <dbReference type="Pfam" id="PF00916"/>
    </source>
</evidence>
<keyword evidence="8" id="KW-1185">Reference proteome</keyword>
<proteinExistence type="predicted"/>
<name>A0A8B9M0L7_9AVES</name>
<evidence type="ECO:0000256" key="4">
    <source>
        <dbReference type="ARBA" id="ARBA00023136"/>
    </source>
</evidence>
<dbReference type="AlphaFoldDB" id="A0A8B9M0L7"/>